<evidence type="ECO:0000313" key="3">
    <source>
        <dbReference type="EMBL" id="MDT0621517.1"/>
    </source>
</evidence>
<dbReference type="InterPro" id="IPR052698">
    <property type="entry name" value="MoCofactor_Util/Proc"/>
</dbReference>
<evidence type="ECO:0000313" key="4">
    <source>
        <dbReference type="Proteomes" id="UP001250662"/>
    </source>
</evidence>
<reference evidence="3 4" key="1">
    <citation type="submission" date="2023-09" db="EMBL/GenBank/DDBJ databases">
        <authorList>
            <person name="Rey-Velasco X."/>
        </authorList>
    </citation>
    <scope>NUCLEOTIDE SEQUENCE [LARGE SCALE GENOMIC DNA]</scope>
    <source>
        <strain evidence="3 4">P007</strain>
    </source>
</reference>
<dbReference type="Pfam" id="PF13478">
    <property type="entry name" value="XdhC_C"/>
    <property type="match status" value="1"/>
</dbReference>
<dbReference type="InterPro" id="IPR003777">
    <property type="entry name" value="XdhC_CoxI"/>
</dbReference>
<dbReference type="PANTHER" id="PTHR30388:SF6">
    <property type="entry name" value="XANTHINE DEHYDROGENASE SUBUNIT A-RELATED"/>
    <property type="match status" value="1"/>
</dbReference>
<dbReference type="Pfam" id="PF02625">
    <property type="entry name" value="XdhC_CoxI"/>
    <property type="match status" value="1"/>
</dbReference>
<organism evidence="3 4">
    <name type="scientific">Croceitalea vernalis</name>
    <dbReference type="NCBI Taxonomy" id="3075599"/>
    <lineage>
        <taxon>Bacteria</taxon>
        <taxon>Pseudomonadati</taxon>
        <taxon>Bacteroidota</taxon>
        <taxon>Flavobacteriia</taxon>
        <taxon>Flavobacteriales</taxon>
        <taxon>Flavobacteriaceae</taxon>
        <taxon>Croceitalea</taxon>
    </lineage>
</organism>
<name>A0ABU3BH72_9FLAO</name>
<evidence type="ECO:0000259" key="1">
    <source>
        <dbReference type="Pfam" id="PF02625"/>
    </source>
</evidence>
<dbReference type="EMBL" id="JAVRHU010000002">
    <property type="protein sequence ID" value="MDT0621517.1"/>
    <property type="molecule type" value="Genomic_DNA"/>
</dbReference>
<protein>
    <submittedName>
        <fullName evidence="3">XdhC family protein</fullName>
    </submittedName>
</protein>
<feature type="domain" description="XdhC Rossmann" evidence="2">
    <location>
        <begin position="172"/>
        <end position="314"/>
    </location>
</feature>
<dbReference type="RefSeq" id="WP_311387582.1">
    <property type="nucleotide sequence ID" value="NZ_JAVRHU010000002.1"/>
</dbReference>
<sequence length="335" mass="37630">MTHELKKIIQAYEVANSQGIKCVLATVVALEGSSYRRPGVRMLLQENGKMIGAVSGGCVEKEVLLQSATVFKNKVSKIITYDGRYRLGCEGVLYILLEFFEPTSKFINEFWTLVKNRSQFTLTSYFEKDFKEDRCFGTILKFGKTIIPINKSFTLNNDHEVFNQVLTPCFKLIIVGAEHDAVQLCAYAAMTGWEVTIVVNPKEQKVINDFPGANEFINVDAEFLQLRIDQETAVVLMTHSYAKDLQYLIALQNSKPIYFGLLGPARRREKIFDDFIERVPDISDEFLSQLNGPAGLAIGSETPQEIAISILAEILSVSNKKEPAMLKNKQGPIHS</sequence>
<proteinExistence type="predicted"/>
<dbReference type="Proteomes" id="UP001250662">
    <property type="component" value="Unassembled WGS sequence"/>
</dbReference>
<keyword evidence="4" id="KW-1185">Reference proteome</keyword>
<gene>
    <name evidence="3" type="ORF">RM520_07765</name>
</gene>
<evidence type="ECO:0000259" key="2">
    <source>
        <dbReference type="Pfam" id="PF13478"/>
    </source>
</evidence>
<accession>A0ABU3BH72</accession>
<dbReference type="PANTHER" id="PTHR30388">
    <property type="entry name" value="ALDEHYDE OXIDOREDUCTASE MOLYBDENUM COFACTOR ASSEMBLY PROTEIN"/>
    <property type="match status" value="1"/>
</dbReference>
<dbReference type="Gene3D" id="3.40.50.720">
    <property type="entry name" value="NAD(P)-binding Rossmann-like Domain"/>
    <property type="match status" value="1"/>
</dbReference>
<comment type="caution">
    <text evidence="3">The sequence shown here is derived from an EMBL/GenBank/DDBJ whole genome shotgun (WGS) entry which is preliminary data.</text>
</comment>
<feature type="domain" description="XdhC- CoxI" evidence="1">
    <location>
        <begin position="17"/>
        <end position="82"/>
    </location>
</feature>
<dbReference type="InterPro" id="IPR027051">
    <property type="entry name" value="XdhC_Rossmann_dom"/>
</dbReference>